<dbReference type="EMBL" id="JAYKXN010000007">
    <property type="protein sequence ID" value="KAK7271906.1"/>
    <property type="molecule type" value="Genomic_DNA"/>
</dbReference>
<dbReference type="AlphaFoldDB" id="A0AAN9FD10"/>
<dbReference type="Proteomes" id="UP001359559">
    <property type="component" value="Unassembled WGS sequence"/>
</dbReference>
<sequence>MMILAFSPENRNRDSILRKIMILVLRMSPSRLLNHRRLHRHNINQKLFEEMYSQSIKQSQSRNIFPTGSVDGSYETATYNNILNQGSQDGVNPCK</sequence>
<evidence type="ECO:0000313" key="2">
    <source>
        <dbReference type="Proteomes" id="UP001359559"/>
    </source>
</evidence>
<reference evidence="1 2" key="1">
    <citation type="submission" date="2024-01" db="EMBL/GenBank/DDBJ databases">
        <title>The genomes of 5 underutilized Papilionoideae crops provide insights into root nodulation and disease resistance.</title>
        <authorList>
            <person name="Yuan L."/>
        </authorList>
    </citation>
    <scope>NUCLEOTIDE SEQUENCE [LARGE SCALE GENOMIC DNA]</scope>
    <source>
        <strain evidence="1">LY-2023</strain>
        <tissue evidence="1">Leaf</tissue>
    </source>
</reference>
<organism evidence="1 2">
    <name type="scientific">Clitoria ternatea</name>
    <name type="common">Butterfly pea</name>
    <dbReference type="NCBI Taxonomy" id="43366"/>
    <lineage>
        <taxon>Eukaryota</taxon>
        <taxon>Viridiplantae</taxon>
        <taxon>Streptophyta</taxon>
        <taxon>Embryophyta</taxon>
        <taxon>Tracheophyta</taxon>
        <taxon>Spermatophyta</taxon>
        <taxon>Magnoliopsida</taxon>
        <taxon>eudicotyledons</taxon>
        <taxon>Gunneridae</taxon>
        <taxon>Pentapetalae</taxon>
        <taxon>rosids</taxon>
        <taxon>fabids</taxon>
        <taxon>Fabales</taxon>
        <taxon>Fabaceae</taxon>
        <taxon>Papilionoideae</taxon>
        <taxon>50 kb inversion clade</taxon>
        <taxon>NPAAA clade</taxon>
        <taxon>indigoferoid/millettioid clade</taxon>
        <taxon>Phaseoleae</taxon>
        <taxon>Clitoria</taxon>
    </lineage>
</organism>
<protein>
    <submittedName>
        <fullName evidence="1">Uncharacterized protein</fullName>
    </submittedName>
</protein>
<keyword evidence="2" id="KW-1185">Reference proteome</keyword>
<gene>
    <name evidence="1" type="ORF">RJT34_28176</name>
</gene>
<comment type="caution">
    <text evidence="1">The sequence shown here is derived from an EMBL/GenBank/DDBJ whole genome shotgun (WGS) entry which is preliminary data.</text>
</comment>
<accession>A0AAN9FD10</accession>
<evidence type="ECO:0000313" key="1">
    <source>
        <dbReference type="EMBL" id="KAK7271906.1"/>
    </source>
</evidence>
<name>A0AAN9FD10_CLITE</name>
<proteinExistence type="predicted"/>